<evidence type="ECO:0000256" key="5">
    <source>
        <dbReference type="ARBA" id="ARBA00022741"/>
    </source>
</evidence>
<dbReference type="PROSITE" id="PS50929">
    <property type="entry name" value="ABC_TM1F"/>
    <property type="match status" value="1"/>
</dbReference>
<comment type="subcellular location">
    <subcellularLocation>
        <location evidence="1">Cell inner membrane</location>
        <topology evidence="1">Multi-pass membrane protein</topology>
    </subcellularLocation>
</comment>
<feature type="domain" description="ABC transporter" evidence="11">
    <location>
        <begin position="532"/>
        <end position="767"/>
    </location>
</feature>
<dbReference type="InterPro" id="IPR027417">
    <property type="entry name" value="P-loop_NTPase"/>
</dbReference>
<keyword evidence="7 10" id="KW-1133">Transmembrane helix</keyword>
<dbReference type="OrthoDB" id="9806127at2"/>
<feature type="transmembrane region" description="Helical" evidence="10">
    <location>
        <begin position="346"/>
        <end position="365"/>
    </location>
</feature>
<dbReference type="Pfam" id="PF00005">
    <property type="entry name" value="ABC_tran"/>
    <property type="match status" value="1"/>
</dbReference>
<evidence type="ECO:0000256" key="4">
    <source>
        <dbReference type="ARBA" id="ARBA00022692"/>
    </source>
</evidence>
<dbReference type="InterPro" id="IPR017871">
    <property type="entry name" value="ABC_transporter-like_CS"/>
</dbReference>
<dbReference type="PANTHER" id="PTHR24221">
    <property type="entry name" value="ATP-BINDING CASSETTE SUB-FAMILY B"/>
    <property type="match status" value="1"/>
</dbReference>
<keyword evidence="2" id="KW-0813">Transport</keyword>
<feature type="transmembrane region" description="Helical" evidence="10">
    <location>
        <begin position="245"/>
        <end position="265"/>
    </location>
</feature>
<dbReference type="STRING" id="445975.COLSTE_01645"/>
<dbReference type="Gene3D" id="3.40.50.300">
    <property type="entry name" value="P-loop containing nucleotide triphosphate hydrolases"/>
    <property type="match status" value="1"/>
</dbReference>
<evidence type="ECO:0000259" key="11">
    <source>
        <dbReference type="PROSITE" id="PS50893"/>
    </source>
</evidence>
<dbReference type="InterPro" id="IPR039421">
    <property type="entry name" value="Type_1_exporter"/>
</dbReference>
<evidence type="ECO:0000256" key="10">
    <source>
        <dbReference type="SAM" id="Phobius"/>
    </source>
</evidence>
<evidence type="ECO:0000256" key="6">
    <source>
        <dbReference type="ARBA" id="ARBA00022840"/>
    </source>
</evidence>
<dbReference type="Pfam" id="PF00664">
    <property type="entry name" value="ABC_membrane"/>
    <property type="match status" value="1"/>
</dbReference>
<dbReference type="GO" id="GO:0005886">
    <property type="term" value="C:plasma membrane"/>
    <property type="evidence" value="ECO:0007669"/>
    <property type="project" value="UniProtKB-SubCell"/>
</dbReference>
<feature type="transmembrane region" description="Helical" evidence="10">
    <location>
        <begin position="427"/>
        <end position="447"/>
    </location>
</feature>
<dbReference type="PANTHER" id="PTHR24221:SF276">
    <property type="entry name" value="ABC TRANSPORTER, ATP-BINDING_PERMEASE PROTEIN"/>
    <property type="match status" value="1"/>
</dbReference>
<dbReference type="FunFam" id="3.40.50.300:FF:000221">
    <property type="entry name" value="Multidrug ABC transporter ATP-binding protein"/>
    <property type="match status" value="1"/>
</dbReference>
<dbReference type="Gene3D" id="1.20.1560.10">
    <property type="entry name" value="ABC transporter type 1, transmembrane domain"/>
    <property type="match status" value="1"/>
</dbReference>
<dbReference type="SMART" id="SM00382">
    <property type="entry name" value="AAA"/>
    <property type="match status" value="1"/>
</dbReference>
<dbReference type="HOGENOM" id="CLU_000604_51_0_11"/>
<keyword evidence="6 13" id="KW-0067">ATP-binding</keyword>
<evidence type="ECO:0000313" key="13">
    <source>
        <dbReference type="EMBL" id="EEA90156.1"/>
    </source>
</evidence>
<evidence type="ECO:0000256" key="1">
    <source>
        <dbReference type="ARBA" id="ARBA00004429"/>
    </source>
</evidence>
<keyword evidence="5" id="KW-0547">Nucleotide-binding</keyword>
<dbReference type="GO" id="GO:0016887">
    <property type="term" value="F:ATP hydrolysis activity"/>
    <property type="evidence" value="ECO:0007669"/>
    <property type="project" value="InterPro"/>
</dbReference>
<dbReference type="SUPFAM" id="SSF52540">
    <property type="entry name" value="P-loop containing nucleoside triphosphate hydrolases"/>
    <property type="match status" value="1"/>
</dbReference>
<keyword evidence="3" id="KW-1003">Cell membrane</keyword>
<dbReference type="CDD" id="cd18548">
    <property type="entry name" value="ABC_6TM_Tm287_like"/>
    <property type="match status" value="1"/>
</dbReference>
<protein>
    <submittedName>
        <fullName evidence="13">ABC transporter, ATP-binding protein</fullName>
    </submittedName>
</protein>
<evidence type="ECO:0000256" key="8">
    <source>
        <dbReference type="ARBA" id="ARBA00023136"/>
    </source>
</evidence>
<feature type="domain" description="ABC transmembrane type-1" evidence="12">
    <location>
        <begin position="244"/>
        <end position="487"/>
    </location>
</feature>
<reference evidence="13 14" key="1">
    <citation type="submission" date="2008-10" db="EMBL/GenBank/DDBJ databases">
        <title>Draft genome sequence of Collinsella stercoris (DSM 13279).</title>
        <authorList>
            <person name="Sudarsanam P."/>
            <person name="Ley R."/>
            <person name="Guruge J."/>
            <person name="Turnbaugh P.J."/>
            <person name="Mahowald M."/>
            <person name="Liep D."/>
            <person name="Gordon J."/>
        </authorList>
    </citation>
    <scope>NUCLEOTIDE SEQUENCE [LARGE SCALE GENOMIC DNA]</scope>
    <source>
        <strain evidence="13 14">DSM 13279</strain>
    </source>
</reference>
<sequence length="782" mass="83635">MKTFSFLRHHKANLLLALVLLMIQAYSELTLPSIMSGIVDTGISRGGIESVVPDEITVDDLSDLELFLTPDEVSQVSSAYGAADGAGVRSFIGSEDDRRALEGFLGQAEMLVFQLDKGVPSDQLLESMGTDAATALGARPLAEGGAPFGLDDPSSGAPGAQAAAGRLPSVMGETIDMEDIRTLVQAGVMSADELVAARGSLMDALGDSGETIVTSQAIEFVKRAYGNAGIDLGAVQTDYLIREGAIMLGYALVAALCAIAAAYNASRTAAKVARDLRHDVYERVLSFSPAEMGAFSEASLITRATNDIQQIQMVLVMCMRMVLFAPCMGVGAVAKVVGFGSTGLQWIIVVGLVVISVVIGLLMSLTMPKFRRMQDLVDRNNLVAREIITGIMPIRAFGRSASEEERYDEANRALTGTYIFTNRAMSFMMPVMMMIMNVISIAIVWFGGHGVDAGTMQVGDLMAYMNYTMQVIMSFMIITMVAVMLPRADIASERVQAVLATTSSVADPASSMTGAQRHMTADGEELPWTGVLSFDDVSFAYPGAEEPTIEHVSFTVRPGQTLGVIGSTGVGKSTLVQLIPRLYDATEGSVTVDGVDVRRMDLKELRSLIGYVPQKGMLFSGDIASNIAYGDPDLPDERIERAARIAQAADFIEEKPEGYESPISQGGTNVSGGQRQRLAIARALAIDPKILVFDDSFSALDYKTDSELRAALAREARGSAVVIVAQRVATIMHADQIIVLDDGRVVGQGTHDELLRTCDAYREIAMSQLSSAELGLDEGEVR</sequence>
<dbReference type="GO" id="GO:0140359">
    <property type="term" value="F:ABC-type transporter activity"/>
    <property type="evidence" value="ECO:0007669"/>
    <property type="project" value="InterPro"/>
</dbReference>
<keyword evidence="4 10" id="KW-0812">Transmembrane</keyword>
<feature type="transmembrane region" description="Helical" evidence="10">
    <location>
        <begin position="313"/>
        <end position="334"/>
    </location>
</feature>
<dbReference type="SUPFAM" id="SSF90123">
    <property type="entry name" value="ABC transporter transmembrane region"/>
    <property type="match status" value="1"/>
</dbReference>
<dbReference type="Proteomes" id="UP000003560">
    <property type="component" value="Unassembled WGS sequence"/>
</dbReference>
<evidence type="ECO:0000256" key="7">
    <source>
        <dbReference type="ARBA" id="ARBA00022989"/>
    </source>
</evidence>
<gene>
    <name evidence="13" type="ORF">COLSTE_01645</name>
</gene>
<feature type="transmembrane region" description="Helical" evidence="10">
    <location>
        <begin position="467"/>
        <end position="485"/>
    </location>
</feature>
<dbReference type="InterPro" id="IPR036640">
    <property type="entry name" value="ABC1_TM_sf"/>
</dbReference>
<dbReference type="eggNOG" id="COG1132">
    <property type="taxonomic scope" value="Bacteria"/>
</dbReference>
<evidence type="ECO:0000256" key="3">
    <source>
        <dbReference type="ARBA" id="ARBA00022475"/>
    </source>
</evidence>
<reference evidence="13 14" key="2">
    <citation type="submission" date="2008-10" db="EMBL/GenBank/DDBJ databases">
        <authorList>
            <person name="Fulton L."/>
            <person name="Clifton S."/>
            <person name="Fulton B."/>
            <person name="Xu J."/>
            <person name="Minx P."/>
            <person name="Pepin K.H."/>
            <person name="Johnson M."/>
            <person name="Thiruvilangam P."/>
            <person name="Bhonagiri V."/>
            <person name="Nash W.E."/>
            <person name="Mardis E.R."/>
            <person name="Wilson R.K."/>
        </authorList>
    </citation>
    <scope>NUCLEOTIDE SEQUENCE [LARGE SCALE GENOMIC DNA]</scope>
    <source>
        <strain evidence="13 14">DSM 13279</strain>
    </source>
</reference>
<evidence type="ECO:0000259" key="12">
    <source>
        <dbReference type="PROSITE" id="PS50929"/>
    </source>
</evidence>
<dbReference type="InterPro" id="IPR003593">
    <property type="entry name" value="AAA+_ATPase"/>
</dbReference>
<dbReference type="PROSITE" id="PS50893">
    <property type="entry name" value="ABC_TRANSPORTER_2"/>
    <property type="match status" value="1"/>
</dbReference>
<dbReference type="GeneID" id="98003353"/>
<keyword evidence="14" id="KW-1185">Reference proteome</keyword>
<dbReference type="AlphaFoldDB" id="B6GC26"/>
<keyword evidence="8 10" id="KW-0472">Membrane</keyword>
<evidence type="ECO:0000256" key="9">
    <source>
        <dbReference type="ARBA" id="ARBA00023455"/>
    </source>
</evidence>
<name>B6GC26_9ACTN</name>
<comment type="caution">
    <text evidence="13">The sequence shown here is derived from an EMBL/GenBank/DDBJ whole genome shotgun (WGS) entry which is preliminary data.</text>
</comment>
<dbReference type="GO" id="GO:0005524">
    <property type="term" value="F:ATP binding"/>
    <property type="evidence" value="ECO:0007669"/>
    <property type="project" value="UniProtKB-KW"/>
</dbReference>
<dbReference type="InterPro" id="IPR011527">
    <property type="entry name" value="ABC1_TM_dom"/>
</dbReference>
<organism evidence="13 14">
    <name type="scientific">Collinsella stercoris DSM 13279</name>
    <dbReference type="NCBI Taxonomy" id="445975"/>
    <lineage>
        <taxon>Bacteria</taxon>
        <taxon>Bacillati</taxon>
        <taxon>Actinomycetota</taxon>
        <taxon>Coriobacteriia</taxon>
        <taxon>Coriobacteriales</taxon>
        <taxon>Coriobacteriaceae</taxon>
        <taxon>Collinsella</taxon>
    </lineage>
</organism>
<dbReference type="PROSITE" id="PS00211">
    <property type="entry name" value="ABC_TRANSPORTER_1"/>
    <property type="match status" value="1"/>
</dbReference>
<evidence type="ECO:0000256" key="2">
    <source>
        <dbReference type="ARBA" id="ARBA00022448"/>
    </source>
</evidence>
<comment type="similarity">
    <text evidence="9">Belongs to the ABC transporter superfamily. Siderophore-Fe(3+) uptake transporter (SIUT) (TC 3.A.1.21) family.</text>
</comment>
<dbReference type="EMBL" id="ABXJ01000087">
    <property type="protein sequence ID" value="EEA90156.1"/>
    <property type="molecule type" value="Genomic_DNA"/>
</dbReference>
<accession>B6GC26</accession>
<dbReference type="InterPro" id="IPR003439">
    <property type="entry name" value="ABC_transporter-like_ATP-bd"/>
</dbReference>
<evidence type="ECO:0000313" key="14">
    <source>
        <dbReference type="Proteomes" id="UP000003560"/>
    </source>
</evidence>
<proteinExistence type="inferred from homology"/>
<dbReference type="RefSeq" id="WP_006721279.1">
    <property type="nucleotide sequence ID" value="NZ_CP085935.1"/>
</dbReference>